<proteinExistence type="predicted"/>
<evidence type="ECO:0000313" key="2">
    <source>
        <dbReference type="EMBL" id="QNO47182.1"/>
    </source>
</evidence>
<dbReference type="AlphaFoldDB" id="A0A7G9YGP8"/>
<evidence type="ECO:0000256" key="1">
    <source>
        <dbReference type="SAM" id="MobiDB-lite"/>
    </source>
</evidence>
<accession>A0A7G9YGP8</accession>
<gene>
    <name evidence="2" type="ORF">FLPJBPEJ_00026</name>
</gene>
<protein>
    <submittedName>
        <fullName evidence="2">Uncharacterized protein</fullName>
    </submittedName>
</protein>
<sequence>MDRADGNVCAVKNTEQRGKSENPIRINRQDKNAMKSVMRTTERVVTQDERKRIVTLRPKGTKSDYNGCRDVIGNGQTVSGSQVASKVFTIICDVELGKPHKFPEYPGSDPVRANDGLGGRGIDKKRMAACNELYKGSKFALTINGADLSSGVSLHERRQTCECK</sequence>
<organism evidence="2">
    <name type="scientific">Candidatus Methanogaster sp. ANME-2c ERB4</name>
    <dbReference type="NCBI Taxonomy" id="2759911"/>
    <lineage>
        <taxon>Archaea</taxon>
        <taxon>Methanobacteriati</taxon>
        <taxon>Methanobacteriota</taxon>
        <taxon>Stenosarchaea group</taxon>
        <taxon>Methanomicrobia</taxon>
        <taxon>Methanosarcinales</taxon>
        <taxon>ANME-2 cluster</taxon>
        <taxon>Candidatus Methanogasteraceae</taxon>
        <taxon>Candidatus Methanogaster</taxon>
    </lineage>
</organism>
<name>A0A7G9YGP8_9EURY</name>
<dbReference type="EMBL" id="MT631243">
    <property type="protein sequence ID" value="QNO47182.1"/>
    <property type="molecule type" value="Genomic_DNA"/>
</dbReference>
<feature type="region of interest" description="Disordered" evidence="1">
    <location>
        <begin position="1"/>
        <end position="20"/>
    </location>
</feature>
<reference evidence="2" key="1">
    <citation type="submission" date="2020-06" db="EMBL/GenBank/DDBJ databases">
        <title>Unique genomic features of the anaerobic methanotrophic archaea.</title>
        <authorList>
            <person name="Chadwick G.L."/>
            <person name="Skennerton C.T."/>
            <person name="Laso-Perez R."/>
            <person name="Leu A.O."/>
            <person name="Speth D.R."/>
            <person name="Yu H."/>
            <person name="Morgan-Lang C."/>
            <person name="Hatzenpichler R."/>
            <person name="Goudeau D."/>
            <person name="Malmstrom R."/>
            <person name="Brazelton W.J."/>
            <person name="Woyke T."/>
            <person name="Hallam S.J."/>
            <person name="Tyson G.W."/>
            <person name="Wegener G."/>
            <person name="Boetius A."/>
            <person name="Orphan V."/>
        </authorList>
    </citation>
    <scope>NUCLEOTIDE SEQUENCE</scope>
</reference>